<comment type="pathway">
    <text evidence="5">Cofactor biosynthesis; coenzyme A biosynthesis; CoA from (R)-pantothenate: step 5/5.</text>
</comment>
<dbReference type="EMBL" id="BMWV01000008">
    <property type="protein sequence ID" value="GGY50278.1"/>
    <property type="molecule type" value="Genomic_DNA"/>
</dbReference>
<evidence type="ECO:0000313" key="10">
    <source>
        <dbReference type="Proteomes" id="UP000628442"/>
    </source>
</evidence>
<name>A0A411X3L1_9BURK</name>
<keyword evidence="4 5" id="KW-0173">Coenzyme A biosynthesis</keyword>
<dbReference type="SUPFAM" id="SSF52540">
    <property type="entry name" value="P-loop containing nucleoside triphosphate hydrolases"/>
    <property type="match status" value="1"/>
</dbReference>
<dbReference type="CDD" id="cd02022">
    <property type="entry name" value="DPCK"/>
    <property type="match status" value="1"/>
</dbReference>
<evidence type="ECO:0000256" key="2">
    <source>
        <dbReference type="ARBA" id="ARBA00022741"/>
    </source>
</evidence>
<evidence type="ECO:0000256" key="3">
    <source>
        <dbReference type="ARBA" id="ARBA00022840"/>
    </source>
</evidence>
<dbReference type="Proteomes" id="UP000292307">
    <property type="component" value="Chromosome"/>
</dbReference>
<protein>
    <recommendedName>
        <fullName evidence="5 6">Dephospho-CoA kinase</fullName>
        <ecNumber evidence="5 6">2.7.1.24</ecNumber>
    </recommendedName>
    <alternativeName>
        <fullName evidence="5">Dephosphocoenzyme A kinase</fullName>
    </alternativeName>
</protein>
<comment type="subcellular location">
    <subcellularLocation>
        <location evidence="5">Cytoplasm</location>
    </subcellularLocation>
</comment>
<gene>
    <name evidence="5 7" type="primary">coaE</name>
    <name evidence="8" type="ORF">EYF70_23595</name>
    <name evidence="7" type="ORF">GCM10007387_35730</name>
</gene>
<comment type="function">
    <text evidence="5">Catalyzes the phosphorylation of the 3'-hydroxyl group of dephosphocoenzyme A to form coenzyme A.</text>
</comment>
<keyword evidence="9" id="KW-1185">Reference proteome</keyword>
<evidence type="ECO:0000313" key="8">
    <source>
        <dbReference type="EMBL" id="QBI03473.1"/>
    </source>
</evidence>
<dbReference type="AlphaFoldDB" id="A0A411X3L1"/>
<dbReference type="Pfam" id="PF01121">
    <property type="entry name" value="CoaE"/>
    <property type="match status" value="1"/>
</dbReference>
<evidence type="ECO:0000256" key="1">
    <source>
        <dbReference type="ARBA" id="ARBA00009018"/>
    </source>
</evidence>
<dbReference type="Gene3D" id="3.40.50.300">
    <property type="entry name" value="P-loop containing nucleotide triphosphate hydrolases"/>
    <property type="match status" value="1"/>
</dbReference>
<dbReference type="PROSITE" id="PS51219">
    <property type="entry name" value="DPCK"/>
    <property type="match status" value="1"/>
</dbReference>
<keyword evidence="3 5" id="KW-0067">ATP-binding</keyword>
<dbReference type="NCBIfam" id="TIGR00152">
    <property type="entry name" value="dephospho-CoA kinase"/>
    <property type="match status" value="1"/>
</dbReference>
<dbReference type="OrthoDB" id="9812943at2"/>
<dbReference type="InterPro" id="IPR027417">
    <property type="entry name" value="P-loop_NTPase"/>
</dbReference>
<feature type="binding site" evidence="5">
    <location>
        <begin position="26"/>
        <end position="31"/>
    </location>
    <ligand>
        <name>ATP</name>
        <dbReference type="ChEBI" id="CHEBI:30616"/>
    </ligand>
</feature>
<comment type="similarity">
    <text evidence="1 5">Belongs to the CoaE family.</text>
</comment>
<accession>A0A411X3L1</accession>
<dbReference type="GO" id="GO:0005524">
    <property type="term" value="F:ATP binding"/>
    <property type="evidence" value="ECO:0007669"/>
    <property type="project" value="UniProtKB-UniRule"/>
</dbReference>
<evidence type="ECO:0000313" key="9">
    <source>
        <dbReference type="Proteomes" id="UP000292307"/>
    </source>
</evidence>
<proteinExistence type="inferred from homology"/>
<reference evidence="7" key="3">
    <citation type="submission" date="2022-12" db="EMBL/GenBank/DDBJ databases">
        <authorList>
            <person name="Sun Q."/>
            <person name="Kim S."/>
        </authorList>
    </citation>
    <scope>NUCLEOTIDE SEQUENCE</scope>
    <source>
        <strain evidence="7">KCTC 12343</strain>
    </source>
</reference>
<sequence>MSAGAGSDGNDAVRRRFTVGLTGGIGSGKSVVARLFAERGVDIVDTDQIARSLTGPHGAAMPAVLAAFGADFADAHGALDRVKMRALAFSRPEARRTLEGILHPMIRDAVFAESLLGTGPYVIFDIPLLVESGTWRERVGRVLVVDCPEAVQVARVMARNALPEQQVHAIMAAQAPRQARLAAAHDVIDNGGELGELAPQVDRLHAIYLAMAEEAVRNN</sequence>
<dbReference type="GO" id="GO:0004140">
    <property type="term" value="F:dephospho-CoA kinase activity"/>
    <property type="evidence" value="ECO:0007669"/>
    <property type="project" value="UniProtKB-UniRule"/>
</dbReference>
<evidence type="ECO:0000256" key="4">
    <source>
        <dbReference type="ARBA" id="ARBA00022993"/>
    </source>
</evidence>
<keyword evidence="5" id="KW-0963">Cytoplasm</keyword>
<dbReference type="RefSeq" id="WP_131147571.1">
    <property type="nucleotide sequence ID" value="NZ_BMWV01000008.1"/>
</dbReference>
<keyword evidence="2 5" id="KW-0547">Nucleotide-binding</keyword>
<dbReference type="GO" id="GO:0005737">
    <property type="term" value="C:cytoplasm"/>
    <property type="evidence" value="ECO:0007669"/>
    <property type="project" value="UniProtKB-SubCell"/>
</dbReference>
<keyword evidence="5 8" id="KW-0808">Transferase</keyword>
<keyword evidence="5 7" id="KW-0418">Kinase</keyword>
<organism evidence="7 10">
    <name type="scientific">Pseudoduganella albidiflava</name>
    <dbReference type="NCBI Taxonomy" id="321983"/>
    <lineage>
        <taxon>Bacteria</taxon>
        <taxon>Pseudomonadati</taxon>
        <taxon>Pseudomonadota</taxon>
        <taxon>Betaproteobacteria</taxon>
        <taxon>Burkholderiales</taxon>
        <taxon>Oxalobacteraceae</taxon>
        <taxon>Telluria group</taxon>
        <taxon>Pseudoduganella</taxon>
    </lineage>
</organism>
<dbReference type="PANTHER" id="PTHR10695:SF46">
    <property type="entry name" value="BIFUNCTIONAL COENZYME A SYNTHASE-RELATED"/>
    <property type="match status" value="1"/>
</dbReference>
<dbReference type="Proteomes" id="UP000628442">
    <property type="component" value="Unassembled WGS sequence"/>
</dbReference>
<dbReference type="HAMAP" id="MF_00376">
    <property type="entry name" value="Dephospho_CoA_kinase"/>
    <property type="match status" value="1"/>
</dbReference>
<dbReference type="EMBL" id="CP036401">
    <property type="protein sequence ID" value="QBI03473.1"/>
    <property type="molecule type" value="Genomic_DNA"/>
</dbReference>
<evidence type="ECO:0000313" key="7">
    <source>
        <dbReference type="EMBL" id="GGY50278.1"/>
    </source>
</evidence>
<dbReference type="EC" id="2.7.1.24" evidence="5 6"/>
<dbReference type="InterPro" id="IPR001977">
    <property type="entry name" value="Depp_CoAkinase"/>
</dbReference>
<reference evidence="7" key="1">
    <citation type="journal article" date="2014" name="Int. J. Syst. Evol. Microbiol.">
        <title>Complete genome sequence of Corynebacterium casei LMG S-19264T (=DSM 44701T), isolated from a smear-ripened cheese.</title>
        <authorList>
            <consortium name="US DOE Joint Genome Institute (JGI-PGF)"/>
            <person name="Walter F."/>
            <person name="Albersmeier A."/>
            <person name="Kalinowski J."/>
            <person name="Ruckert C."/>
        </authorList>
    </citation>
    <scope>NUCLEOTIDE SEQUENCE</scope>
    <source>
        <strain evidence="7">KCTC 12343</strain>
    </source>
</reference>
<evidence type="ECO:0000256" key="6">
    <source>
        <dbReference type="NCBIfam" id="TIGR00152"/>
    </source>
</evidence>
<evidence type="ECO:0000256" key="5">
    <source>
        <dbReference type="HAMAP-Rule" id="MF_00376"/>
    </source>
</evidence>
<dbReference type="PANTHER" id="PTHR10695">
    <property type="entry name" value="DEPHOSPHO-COA KINASE-RELATED"/>
    <property type="match status" value="1"/>
</dbReference>
<reference evidence="8 9" key="2">
    <citation type="submission" date="2019-02" db="EMBL/GenBank/DDBJ databases">
        <title>Draft Genome Sequences of Six Type Strains of the Genus Massilia.</title>
        <authorList>
            <person name="Miess H."/>
            <person name="Frediansyhah A."/>
            <person name="Gross H."/>
        </authorList>
    </citation>
    <scope>NUCLEOTIDE SEQUENCE [LARGE SCALE GENOMIC DNA]</scope>
    <source>
        <strain evidence="8 9">DSM 17472</strain>
    </source>
</reference>
<dbReference type="GO" id="GO:0015937">
    <property type="term" value="P:coenzyme A biosynthetic process"/>
    <property type="evidence" value="ECO:0007669"/>
    <property type="project" value="UniProtKB-UniRule"/>
</dbReference>
<comment type="catalytic activity">
    <reaction evidence="5">
        <text>3'-dephospho-CoA + ATP = ADP + CoA + H(+)</text>
        <dbReference type="Rhea" id="RHEA:18245"/>
        <dbReference type="ChEBI" id="CHEBI:15378"/>
        <dbReference type="ChEBI" id="CHEBI:30616"/>
        <dbReference type="ChEBI" id="CHEBI:57287"/>
        <dbReference type="ChEBI" id="CHEBI:57328"/>
        <dbReference type="ChEBI" id="CHEBI:456216"/>
        <dbReference type="EC" id="2.7.1.24"/>
    </reaction>
</comment>